<name>A0A3R9R0F4_9CREN</name>
<dbReference type="RefSeq" id="WP_125670355.1">
    <property type="nucleotide sequence ID" value="NZ_RCOS01000026.1"/>
</dbReference>
<evidence type="ECO:0000256" key="5">
    <source>
        <dbReference type="ARBA" id="ARBA00023136"/>
    </source>
</evidence>
<dbReference type="InterPro" id="IPR011701">
    <property type="entry name" value="MFS"/>
</dbReference>
<keyword evidence="9" id="KW-1185">Reference proteome</keyword>
<dbReference type="CDD" id="cd17370">
    <property type="entry name" value="MFS_MJ1317_like"/>
    <property type="match status" value="1"/>
</dbReference>
<dbReference type="EMBL" id="RCOS01000026">
    <property type="protein sequence ID" value="RSN78028.1"/>
    <property type="molecule type" value="Genomic_DNA"/>
</dbReference>
<dbReference type="SUPFAM" id="SSF103473">
    <property type="entry name" value="MFS general substrate transporter"/>
    <property type="match status" value="1"/>
</dbReference>
<dbReference type="GO" id="GO:0022857">
    <property type="term" value="F:transmembrane transporter activity"/>
    <property type="evidence" value="ECO:0007669"/>
    <property type="project" value="InterPro"/>
</dbReference>
<comment type="subcellular location">
    <subcellularLocation>
        <location evidence="1">Cell membrane</location>
        <topology evidence="1">Multi-pass membrane protein</topology>
    </subcellularLocation>
</comment>
<feature type="transmembrane region" description="Helical" evidence="6">
    <location>
        <begin position="73"/>
        <end position="92"/>
    </location>
</feature>
<dbReference type="GO" id="GO:0005886">
    <property type="term" value="C:plasma membrane"/>
    <property type="evidence" value="ECO:0007669"/>
    <property type="project" value="UniProtKB-SubCell"/>
</dbReference>
<dbReference type="PROSITE" id="PS50850">
    <property type="entry name" value="MFS"/>
    <property type="match status" value="1"/>
</dbReference>
<keyword evidence="4 6" id="KW-1133">Transmembrane helix</keyword>
<dbReference type="AlphaFoldDB" id="A0A3R9R0F4"/>
<comment type="caution">
    <text evidence="8">The sequence shown here is derived from an EMBL/GenBank/DDBJ whole genome shotgun (WGS) entry which is preliminary data.</text>
</comment>
<dbReference type="Gene3D" id="1.20.1250.20">
    <property type="entry name" value="MFS general substrate transporter like domains"/>
    <property type="match status" value="2"/>
</dbReference>
<dbReference type="Pfam" id="PF07690">
    <property type="entry name" value="MFS_1"/>
    <property type="match status" value="1"/>
</dbReference>
<sequence>MQKKLLVAFIALSFVSLFADTTYEGARSVLGSYIEYIGATAVIAGLVGVGEFIGYVFRLLGGVIAGRSESSKVYWLITFLGYGINLVAVPMLAFARNWTLVILLVFLERIGKGLRQPSRDVILSEITEGIGRGKGFGIHELFDQIGAFIGPIVVAYALYLDGYSFAFLVLSIPALLAIISLAIGYKNYPEVKAVRKSTKSGKLGRTFWIYTVAMSLFTIGFMHWSIVSYHLKAANIMSDEGIALLYAVAMASDAAIALPAGIIYDKAGITSILIAPIAAFLEVPLFLSGNGIPAAVIWGIAMGAYETNIRAAVADLVEAEGRAYAYGIFSFLTGAFWMAGSLLMGLFYDVDRSLIIPLSLISEALSFSLLLTLKGHKFH</sequence>
<dbReference type="OrthoDB" id="117970at2157"/>
<evidence type="ECO:0000256" key="3">
    <source>
        <dbReference type="ARBA" id="ARBA00022692"/>
    </source>
</evidence>
<dbReference type="InterPro" id="IPR020846">
    <property type="entry name" value="MFS_dom"/>
</dbReference>
<organism evidence="8 9">
    <name type="scientific">Candidatus Methanodesulfokora washburnensis</name>
    <dbReference type="NCBI Taxonomy" id="2478471"/>
    <lineage>
        <taxon>Archaea</taxon>
        <taxon>Thermoproteota</taxon>
        <taxon>Candidatus Korarchaeia</taxon>
        <taxon>Candidatus Korarchaeia incertae sedis</taxon>
        <taxon>Candidatus Methanodesulfokora</taxon>
    </lineage>
</organism>
<feature type="transmembrane region" description="Helical" evidence="6">
    <location>
        <begin position="243"/>
        <end position="264"/>
    </location>
</feature>
<protein>
    <submittedName>
        <fullName evidence="8">MFS transporter</fullName>
    </submittedName>
</protein>
<feature type="transmembrane region" description="Helical" evidence="6">
    <location>
        <begin position="35"/>
        <end position="61"/>
    </location>
</feature>
<reference evidence="8 9" key="1">
    <citation type="submission" date="2018-10" db="EMBL/GenBank/DDBJ databases">
        <title>Co-occurring genomic capacity for anaerobic methane metabolism and dissimilatory sulfite reduction discovered in the Korarchaeota.</title>
        <authorList>
            <person name="Mckay L.J."/>
            <person name="Dlakic M."/>
            <person name="Fields M.W."/>
            <person name="Delmont T.O."/>
            <person name="Eren A.M."/>
            <person name="Jay Z.J."/>
            <person name="Klingelsmith K.B."/>
            <person name="Rusch D.B."/>
            <person name="Inskeep W.P."/>
        </authorList>
    </citation>
    <scope>NUCLEOTIDE SEQUENCE [LARGE SCALE GENOMIC DNA]</scope>
    <source>
        <strain evidence="8 9">MDKW</strain>
    </source>
</reference>
<dbReference type="PANTHER" id="PTHR42688:SF1">
    <property type="entry name" value="BLR5212 PROTEIN"/>
    <property type="match status" value="1"/>
</dbReference>
<evidence type="ECO:0000256" key="4">
    <source>
        <dbReference type="ARBA" id="ARBA00022989"/>
    </source>
</evidence>
<dbReference type="Proteomes" id="UP000277582">
    <property type="component" value="Unassembled WGS sequence"/>
</dbReference>
<feature type="transmembrane region" description="Helical" evidence="6">
    <location>
        <begin position="325"/>
        <end position="348"/>
    </location>
</feature>
<evidence type="ECO:0000259" key="7">
    <source>
        <dbReference type="PROSITE" id="PS50850"/>
    </source>
</evidence>
<dbReference type="InterPro" id="IPR036259">
    <property type="entry name" value="MFS_trans_sf"/>
</dbReference>
<proteinExistence type="predicted"/>
<evidence type="ECO:0000256" key="1">
    <source>
        <dbReference type="ARBA" id="ARBA00004651"/>
    </source>
</evidence>
<keyword evidence="3 6" id="KW-0812">Transmembrane</keyword>
<accession>A0A3R9R0F4</accession>
<dbReference type="PANTHER" id="PTHR42688">
    <property type="entry name" value="CONSERVED PROTEIN"/>
    <property type="match status" value="1"/>
</dbReference>
<feature type="transmembrane region" description="Helical" evidence="6">
    <location>
        <begin position="354"/>
        <end position="373"/>
    </location>
</feature>
<keyword evidence="5 6" id="KW-0472">Membrane</keyword>
<evidence type="ECO:0000256" key="2">
    <source>
        <dbReference type="ARBA" id="ARBA00022475"/>
    </source>
</evidence>
<keyword evidence="2" id="KW-1003">Cell membrane</keyword>
<evidence type="ECO:0000313" key="9">
    <source>
        <dbReference type="Proteomes" id="UP000277582"/>
    </source>
</evidence>
<feature type="domain" description="Major facilitator superfamily (MFS) profile" evidence="7">
    <location>
        <begin position="1"/>
        <end position="192"/>
    </location>
</feature>
<feature type="transmembrane region" description="Helical" evidence="6">
    <location>
        <begin position="165"/>
        <end position="185"/>
    </location>
</feature>
<gene>
    <name evidence="8" type="ORF">D6D85_01805</name>
</gene>
<evidence type="ECO:0000313" key="8">
    <source>
        <dbReference type="EMBL" id="RSN78028.1"/>
    </source>
</evidence>
<evidence type="ECO:0000256" key="6">
    <source>
        <dbReference type="SAM" id="Phobius"/>
    </source>
</evidence>
<dbReference type="InterPro" id="IPR052425">
    <property type="entry name" value="Uncharacterized_MFS-type"/>
</dbReference>
<feature type="transmembrane region" description="Helical" evidence="6">
    <location>
        <begin position="206"/>
        <end position="231"/>
    </location>
</feature>